<keyword evidence="3" id="KW-1185">Reference proteome</keyword>
<feature type="compositionally biased region" description="Basic and acidic residues" evidence="1">
    <location>
        <begin position="704"/>
        <end position="723"/>
    </location>
</feature>
<feature type="compositionally biased region" description="Low complexity" evidence="1">
    <location>
        <begin position="328"/>
        <end position="340"/>
    </location>
</feature>
<feature type="compositionally biased region" description="Basic and acidic residues" evidence="1">
    <location>
        <begin position="174"/>
        <end position="200"/>
    </location>
</feature>
<feature type="region of interest" description="Disordered" evidence="1">
    <location>
        <begin position="491"/>
        <end position="575"/>
    </location>
</feature>
<evidence type="ECO:0000313" key="2">
    <source>
        <dbReference type="EMBL" id="EAQ92819.1"/>
    </source>
</evidence>
<dbReference type="InParanoid" id="Q2HFF0"/>
<name>Q2HFF0_CHAGB</name>
<feature type="region of interest" description="Disordered" evidence="1">
    <location>
        <begin position="96"/>
        <end position="265"/>
    </location>
</feature>
<feature type="compositionally biased region" description="Low complexity" evidence="1">
    <location>
        <begin position="599"/>
        <end position="620"/>
    </location>
</feature>
<accession>Q2HFF0</accession>
<dbReference type="AlphaFoldDB" id="Q2HFF0"/>
<feature type="compositionally biased region" description="Polar residues" evidence="1">
    <location>
        <begin position="160"/>
        <end position="169"/>
    </location>
</feature>
<feature type="compositionally biased region" description="Polar residues" evidence="1">
    <location>
        <begin position="737"/>
        <end position="746"/>
    </location>
</feature>
<dbReference type="EMBL" id="CH408029">
    <property type="protein sequence ID" value="EAQ92819.1"/>
    <property type="molecule type" value="Genomic_DNA"/>
</dbReference>
<dbReference type="RefSeq" id="XP_001220275.1">
    <property type="nucleotide sequence ID" value="XM_001220274.1"/>
</dbReference>
<dbReference type="OMA" id="TVKCPWC"/>
<feature type="compositionally biased region" description="Polar residues" evidence="1">
    <location>
        <begin position="917"/>
        <end position="934"/>
    </location>
</feature>
<feature type="region of interest" description="Disordered" evidence="1">
    <location>
        <begin position="40"/>
        <end position="79"/>
    </location>
</feature>
<protein>
    <submittedName>
        <fullName evidence="2">Uncharacterized protein</fullName>
    </submittedName>
</protein>
<feature type="compositionally biased region" description="Polar residues" evidence="1">
    <location>
        <begin position="691"/>
        <end position="703"/>
    </location>
</feature>
<organism evidence="2 3">
    <name type="scientific">Chaetomium globosum (strain ATCC 6205 / CBS 148.51 / DSM 1962 / NBRC 6347 / NRRL 1970)</name>
    <name type="common">Soil fungus</name>
    <dbReference type="NCBI Taxonomy" id="306901"/>
    <lineage>
        <taxon>Eukaryota</taxon>
        <taxon>Fungi</taxon>
        <taxon>Dikarya</taxon>
        <taxon>Ascomycota</taxon>
        <taxon>Pezizomycotina</taxon>
        <taxon>Sordariomycetes</taxon>
        <taxon>Sordariomycetidae</taxon>
        <taxon>Sordariales</taxon>
        <taxon>Chaetomiaceae</taxon>
        <taxon>Chaetomium</taxon>
    </lineage>
</organism>
<dbReference type="HOGENOM" id="CLU_284285_0_0_1"/>
<dbReference type="eggNOG" id="ENOG502SGHJ">
    <property type="taxonomic scope" value="Eukaryota"/>
</dbReference>
<proteinExistence type="predicted"/>
<sequence length="1137" mass="122645">MDILFSPYGVGALPKSAMAEIERRTEDLLKSSSFQRMLELEKKYKTEQSQGPKLLLPSSQSPTQLKDGPPPRPERPDILFPQEQFLMVRATQRTVIPPSLSLSIPQGAGNFRQNRRDEWEAEEEDEYEEVGTPTNNEPFQKQVKFLSPDGHYDDEDGKSEQSSICQSPSWEGYGQRKKDKKFEAERRKKEKEQAEKEAKAAKKRGTSRLSKAPPPPPPPPVTASRDSRSLAMTATDRSMSDPLLVSRHLVQGSQPPHQPEVVGRTVSADDLQQTRWHQPALAEIVSDSGAGGWYGEGTSDPSTISHHLFRDNRFAPRQEMRRSMSEGPAPSTQQPAQSPPSKHESRSPRDAFPPSSSRTPKIRHMSPSGPRGNSSAQGISRTNHLQESPSAVPTADGARRNGYVLHQRAQVAERAMAGLADEQLVADIGQYYPPSSSSPGQTQHARRSSLTQEARSAAMKLVGIKTPSSARDGNDQVDYLTFKAVPYSSNVSASGSVGSIPASPRNVDGPPRSHDHERPSTSQSSASSSDPSTAGSGSSSHGKKSRSLRDVTKSALSRSKEAQTPVENSQSSVPLLPPYYRLRALMHSRASAHTENKTSSQATSATASSPAAVASVSHQAKATETGTQGGSRVSEGSSSSSAYEDGSALPSSTTTPDTSRPQSAKDIPLVAKGPGKRVPEPLGPQDDEQLLRQSPDSSKSSTPRVRDSETRGSGEMGSDDRWSRTALPIDIDGDAQSFMTTVSNFDNVDDTEEMSPNSPPPPEAAVEQPKPLRVASKSGTPTKEVEPVISIPPRSRKRSQSSQNGPPVSSFAPTERRQKEDGATQDMIKTSEQLENGIKSRESPKVAASGNHPRPLEHPDRREPQESGPERYRKKFQEKRTEQRELEITPERGAQRDEYGVEPASGSPQHGWAPGSISLTNSAVPSAGPTSPQVLTPDLQMPNDPCFANLPEQLTHHGVLGDIPSSAGPPSPVSLPSPLHQIPSKPPSQPRANSAPISSLSSLAASGASTPSSRPSGAAPVSILKQPKSSASDRPPALSAIPKHMQLQTGIQVRPPTTGMAPIAKMFVECCNCKFYHDMPSKLYECMAKPDAVVEDKLLGISGAITTMVKCPWCHHNMSRGCCAGYAAVVYLKEKLH</sequence>
<feature type="compositionally biased region" description="Polar residues" evidence="1">
    <location>
        <begin position="440"/>
        <end position="454"/>
    </location>
</feature>
<evidence type="ECO:0000313" key="3">
    <source>
        <dbReference type="Proteomes" id="UP000001056"/>
    </source>
</evidence>
<dbReference type="GeneID" id="4386792"/>
<feature type="compositionally biased region" description="Polar residues" evidence="1">
    <location>
        <begin position="371"/>
        <end position="391"/>
    </location>
</feature>
<reference evidence="3" key="1">
    <citation type="journal article" date="2015" name="Genome Announc.">
        <title>Draft genome sequence of the cellulolytic fungus Chaetomium globosum.</title>
        <authorList>
            <person name="Cuomo C.A."/>
            <person name="Untereiner W.A."/>
            <person name="Ma L.-J."/>
            <person name="Grabherr M."/>
            <person name="Birren B.W."/>
        </authorList>
    </citation>
    <scope>NUCLEOTIDE SEQUENCE [LARGE SCALE GENOMIC DNA]</scope>
    <source>
        <strain evidence="3">ATCC 6205 / CBS 148.51 / DSM 1962 / NBRC 6347 / NRRL 1970</strain>
    </source>
</reference>
<feature type="region of interest" description="Disordered" evidence="1">
    <location>
        <begin position="587"/>
        <end position="1037"/>
    </location>
</feature>
<feature type="compositionally biased region" description="Low complexity" evidence="1">
    <location>
        <begin position="48"/>
        <end position="65"/>
    </location>
</feature>
<feature type="compositionally biased region" description="Pro residues" evidence="1">
    <location>
        <begin position="212"/>
        <end position="221"/>
    </location>
</feature>
<dbReference type="OrthoDB" id="5386674at2759"/>
<gene>
    <name evidence="2" type="ORF">CHGG_01054</name>
</gene>
<feature type="compositionally biased region" description="Low complexity" evidence="1">
    <location>
        <begin position="630"/>
        <end position="662"/>
    </location>
</feature>
<evidence type="ECO:0000256" key="1">
    <source>
        <dbReference type="SAM" id="MobiDB-lite"/>
    </source>
</evidence>
<feature type="compositionally biased region" description="Low complexity" evidence="1">
    <location>
        <begin position="520"/>
        <end position="540"/>
    </location>
</feature>
<feature type="compositionally biased region" description="Basic and acidic residues" evidence="1">
    <location>
        <begin position="308"/>
        <end position="324"/>
    </location>
</feature>
<feature type="compositionally biased region" description="Low complexity" evidence="1">
    <location>
        <begin position="992"/>
        <end position="1013"/>
    </location>
</feature>
<feature type="compositionally biased region" description="Acidic residues" evidence="1">
    <location>
        <begin position="119"/>
        <end position="129"/>
    </location>
</feature>
<feature type="compositionally biased region" description="Basic and acidic residues" evidence="1">
    <location>
        <begin position="878"/>
        <end position="899"/>
    </location>
</feature>
<feature type="region of interest" description="Disordered" evidence="1">
    <location>
        <begin position="287"/>
        <end position="401"/>
    </location>
</feature>
<feature type="region of interest" description="Disordered" evidence="1">
    <location>
        <begin position="429"/>
        <end position="476"/>
    </location>
</feature>
<dbReference type="VEuPathDB" id="FungiDB:CHGG_01054"/>
<dbReference type="Proteomes" id="UP000001056">
    <property type="component" value="Unassembled WGS sequence"/>
</dbReference>
<feature type="compositionally biased region" description="Basic and acidic residues" evidence="1">
    <location>
        <begin position="854"/>
        <end position="871"/>
    </location>
</feature>